<evidence type="ECO:0000313" key="1">
    <source>
        <dbReference type="EMBL" id="CAE7629915.1"/>
    </source>
</evidence>
<protein>
    <submittedName>
        <fullName evidence="1">Cya protein</fullName>
    </submittedName>
</protein>
<dbReference type="AlphaFoldDB" id="A0A812VLU5"/>
<dbReference type="OrthoDB" id="10414672at2759"/>
<keyword evidence="2" id="KW-1185">Reference proteome</keyword>
<evidence type="ECO:0000313" key="2">
    <source>
        <dbReference type="Proteomes" id="UP000601435"/>
    </source>
</evidence>
<proteinExistence type="predicted"/>
<sequence>MLGIKRLLDVLLSGCLPVVIVFPTSLGSGRSWWRAEGPPVEWSLPFPWEIDWERLVVEVSEADFWQGRLAVYNSCDEEFDRSGGKSSTWLLLEHALARLYQVRDGKRVPDLLLLVVPSDSARLRSILEQFVERFASRTVLIFPTELLRRARAPDFEAATGLQMGSDPQDPLMLLMAILMDMGGVDVIHERLPYEPGSKDDPGLSDAVRAYESFQGIDHFSWDHLEGRVACLQHGGFFHLFDWKPPETLAELIVCIHGFGPALDVLPPGCRCSDTDAGFVK</sequence>
<accession>A0A812VLU5</accession>
<dbReference type="Proteomes" id="UP000601435">
    <property type="component" value="Unassembled WGS sequence"/>
</dbReference>
<reference evidence="1" key="1">
    <citation type="submission" date="2021-02" db="EMBL/GenBank/DDBJ databases">
        <authorList>
            <person name="Dougan E. K."/>
            <person name="Rhodes N."/>
            <person name="Thang M."/>
            <person name="Chan C."/>
        </authorList>
    </citation>
    <scope>NUCLEOTIDE SEQUENCE</scope>
</reference>
<dbReference type="EMBL" id="CAJNJA010029513">
    <property type="protein sequence ID" value="CAE7629915.1"/>
    <property type="molecule type" value="Genomic_DNA"/>
</dbReference>
<gene>
    <name evidence="1" type="primary">cya</name>
    <name evidence="1" type="ORF">SNEC2469_LOCUS17739</name>
</gene>
<comment type="caution">
    <text evidence="1">The sequence shown here is derived from an EMBL/GenBank/DDBJ whole genome shotgun (WGS) entry which is preliminary data.</text>
</comment>
<name>A0A812VLU5_9DINO</name>
<organism evidence="1 2">
    <name type="scientific">Symbiodinium necroappetens</name>
    <dbReference type="NCBI Taxonomy" id="1628268"/>
    <lineage>
        <taxon>Eukaryota</taxon>
        <taxon>Sar</taxon>
        <taxon>Alveolata</taxon>
        <taxon>Dinophyceae</taxon>
        <taxon>Suessiales</taxon>
        <taxon>Symbiodiniaceae</taxon>
        <taxon>Symbiodinium</taxon>
    </lineage>
</organism>
<feature type="non-terminal residue" evidence="1">
    <location>
        <position position="1"/>
    </location>
</feature>